<feature type="transmembrane region" description="Helical" evidence="10">
    <location>
        <begin position="564"/>
        <end position="581"/>
    </location>
</feature>
<evidence type="ECO:0000256" key="8">
    <source>
        <dbReference type="ARBA" id="ARBA00023136"/>
    </source>
</evidence>
<dbReference type="InterPro" id="IPR006153">
    <property type="entry name" value="Cation/H_exchanger_TM"/>
</dbReference>
<feature type="compositionally biased region" description="Basic and acidic residues" evidence="9">
    <location>
        <begin position="261"/>
        <end position="272"/>
    </location>
</feature>
<accession>A0A9N9CKT1</accession>
<evidence type="ECO:0000256" key="3">
    <source>
        <dbReference type="ARBA" id="ARBA00022449"/>
    </source>
</evidence>
<keyword evidence="3" id="KW-0050">Antiport</keyword>
<feature type="transmembrane region" description="Helical" evidence="10">
    <location>
        <begin position="511"/>
        <end position="544"/>
    </location>
</feature>
<organism evidence="12 13">
    <name type="scientific">Paraglomus occultum</name>
    <dbReference type="NCBI Taxonomy" id="144539"/>
    <lineage>
        <taxon>Eukaryota</taxon>
        <taxon>Fungi</taxon>
        <taxon>Fungi incertae sedis</taxon>
        <taxon>Mucoromycota</taxon>
        <taxon>Glomeromycotina</taxon>
        <taxon>Glomeromycetes</taxon>
        <taxon>Paraglomerales</taxon>
        <taxon>Paraglomeraceae</taxon>
        <taxon>Paraglomus</taxon>
    </lineage>
</organism>
<evidence type="ECO:0000256" key="5">
    <source>
        <dbReference type="ARBA" id="ARBA00022729"/>
    </source>
</evidence>
<evidence type="ECO:0000256" key="4">
    <source>
        <dbReference type="ARBA" id="ARBA00022692"/>
    </source>
</evidence>
<dbReference type="InterPro" id="IPR038770">
    <property type="entry name" value="Na+/solute_symporter_sf"/>
</dbReference>
<feature type="transmembrane region" description="Helical" evidence="10">
    <location>
        <begin position="331"/>
        <end position="351"/>
    </location>
</feature>
<proteinExistence type="predicted"/>
<keyword evidence="2" id="KW-0813">Transport</keyword>
<protein>
    <submittedName>
        <fullName evidence="12">7324_t:CDS:1</fullName>
    </submittedName>
</protein>
<feature type="transmembrane region" description="Helical" evidence="10">
    <location>
        <begin position="649"/>
        <end position="671"/>
    </location>
</feature>
<keyword evidence="8 10" id="KW-0472">Membrane</keyword>
<dbReference type="AlphaFoldDB" id="A0A9N9CKT1"/>
<evidence type="ECO:0000256" key="10">
    <source>
        <dbReference type="SAM" id="Phobius"/>
    </source>
</evidence>
<feature type="transmembrane region" description="Helical" evidence="10">
    <location>
        <begin position="387"/>
        <end position="410"/>
    </location>
</feature>
<feature type="transmembrane region" description="Helical" evidence="10">
    <location>
        <begin position="307"/>
        <end position="325"/>
    </location>
</feature>
<evidence type="ECO:0000256" key="9">
    <source>
        <dbReference type="SAM" id="MobiDB-lite"/>
    </source>
</evidence>
<feature type="region of interest" description="Disordered" evidence="9">
    <location>
        <begin position="245"/>
        <end position="275"/>
    </location>
</feature>
<dbReference type="PANTHER" id="PTHR16254:SF14">
    <property type="entry name" value="TRANSMEMBRANE AND COILED-COIL DOMAIN-CONTAINING PROTEIN 3"/>
    <property type="match status" value="1"/>
</dbReference>
<feature type="transmembrane region" description="Helical" evidence="10">
    <location>
        <begin position="12"/>
        <end position="31"/>
    </location>
</feature>
<feature type="transmembrane region" description="Helical" evidence="10">
    <location>
        <begin position="476"/>
        <end position="499"/>
    </location>
</feature>
<dbReference type="GO" id="GO:0015386">
    <property type="term" value="F:potassium:proton antiporter activity"/>
    <property type="evidence" value="ECO:0007669"/>
    <property type="project" value="InterPro"/>
</dbReference>
<feature type="transmembrane region" description="Helical" evidence="10">
    <location>
        <begin position="447"/>
        <end position="464"/>
    </location>
</feature>
<keyword evidence="4 10" id="KW-0812">Transmembrane</keyword>
<keyword evidence="13" id="KW-1185">Reference proteome</keyword>
<reference evidence="12" key="1">
    <citation type="submission" date="2021-06" db="EMBL/GenBank/DDBJ databases">
        <authorList>
            <person name="Kallberg Y."/>
            <person name="Tangrot J."/>
            <person name="Rosling A."/>
        </authorList>
    </citation>
    <scope>NUCLEOTIDE SEQUENCE</scope>
    <source>
        <strain evidence="12">IA702</strain>
    </source>
</reference>
<feature type="transmembrane region" description="Helical" evidence="10">
    <location>
        <begin position="587"/>
        <end position="611"/>
    </location>
</feature>
<dbReference type="OrthoDB" id="1654420at2759"/>
<keyword evidence="7" id="KW-0406">Ion transport</keyword>
<feature type="transmembrane region" description="Helical" evidence="10">
    <location>
        <begin position="363"/>
        <end position="381"/>
    </location>
</feature>
<evidence type="ECO:0000256" key="1">
    <source>
        <dbReference type="ARBA" id="ARBA00004141"/>
    </source>
</evidence>
<comment type="caution">
    <text evidence="12">The sequence shown here is derived from an EMBL/GenBank/DDBJ whole genome shotgun (WGS) entry which is preliminary data.</text>
</comment>
<keyword evidence="6 10" id="KW-1133">Transmembrane helix</keyword>
<evidence type="ECO:0000313" key="13">
    <source>
        <dbReference type="Proteomes" id="UP000789572"/>
    </source>
</evidence>
<sequence length="702" mass="77958">MSTAPPSTYKRYIILLIVWLICQQFMIVSAIEDTDQIDDILVADSPSRVEGETTEADPIPKLSSCDEIDFICKYKLFKEKVDASRDEIQEDYSLTFKQKEERISRLDAKLKGVTALIDFTVDVLHLFDRAINVSIIAKSDLELKQETLKLLYNFKSSILNISDVDSIENILYGYYPDKKQVEEDNPEYNKHDSQDGIAMEMVDSVLQEVKYSADLLEEKMHHKGYRHAADNGKIHEVVETVIRLEELEEEETGENDDLTDENGKHENEDGSHSHGHAKVITLIDKEHNEYVLTRPNDLTMFYEDARLLNDIILIIVAAFVLGWLLNTIGLPAFLGYILAGCLLGPAGYNVIQELIQTETLSQLGVIFIVFMLGLEFSFEKIRRTWRFALGSASFIILVTLTVSLIIGFIVGSNGKEAAFVGMCISFSSTVVVERLRSQDLEQLYGPLVIQDIVFGLLLAALPALSKSGIQAILAVARLFVSLVIFGAFSFLVSRILAAIPLKRVKGTNELFLLGATSLCLLMSQVACFLGLGFEIGCFVAGVVIHTRKPNFESPVNIIEPVRDIFSCLFFASIGIHIYPSFLYNEGFLLLSLTAGVVGFKYMTAGAALVTCGWDVRRAAVMAIGMAQISEFAFVLGSRAKAAGIISREVYYLLLTTTSLSLVVTPVLWNIFGSGQESSHRTTKDGEFPLPLPFSANNSGKYE</sequence>
<feature type="region of interest" description="Disordered" evidence="9">
    <location>
        <begin position="676"/>
        <end position="702"/>
    </location>
</feature>
<feature type="compositionally biased region" description="Basic and acidic residues" evidence="9">
    <location>
        <begin position="677"/>
        <end position="686"/>
    </location>
</feature>
<evidence type="ECO:0000313" key="12">
    <source>
        <dbReference type="EMBL" id="CAG8603869.1"/>
    </source>
</evidence>
<feature type="compositionally biased region" description="Acidic residues" evidence="9">
    <location>
        <begin position="246"/>
        <end position="260"/>
    </location>
</feature>
<evidence type="ECO:0000256" key="2">
    <source>
        <dbReference type="ARBA" id="ARBA00022448"/>
    </source>
</evidence>
<evidence type="ECO:0000256" key="6">
    <source>
        <dbReference type="ARBA" id="ARBA00022989"/>
    </source>
</evidence>
<dbReference type="Proteomes" id="UP000789572">
    <property type="component" value="Unassembled WGS sequence"/>
</dbReference>
<feature type="domain" description="Cation/H+ exchanger transmembrane" evidence="11">
    <location>
        <begin position="315"/>
        <end position="667"/>
    </location>
</feature>
<evidence type="ECO:0000259" key="11">
    <source>
        <dbReference type="Pfam" id="PF00999"/>
    </source>
</evidence>
<keyword evidence="5" id="KW-0732">Signal</keyword>
<evidence type="ECO:0000256" key="7">
    <source>
        <dbReference type="ARBA" id="ARBA00023065"/>
    </source>
</evidence>
<dbReference type="Pfam" id="PF00999">
    <property type="entry name" value="Na_H_Exchanger"/>
    <property type="match status" value="1"/>
</dbReference>
<dbReference type="Gene3D" id="1.20.1530.20">
    <property type="match status" value="1"/>
</dbReference>
<comment type="subcellular location">
    <subcellularLocation>
        <location evidence="1">Membrane</location>
        <topology evidence="1">Multi-pass membrane protein</topology>
    </subcellularLocation>
</comment>
<dbReference type="PANTHER" id="PTHR16254">
    <property type="entry name" value="POTASSIUM/PROTON ANTIPORTER-RELATED"/>
    <property type="match status" value="1"/>
</dbReference>
<gene>
    <name evidence="12" type="ORF">POCULU_LOCUS7608</name>
</gene>
<name>A0A9N9CKT1_9GLOM</name>
<dbReference type="GO" id="GO:0016020">
    <property type="term" value="C:membrane"/>
    <property type="evidence" value="ECO:0007669"/>
    <property type="project" value="UniProtKB-SubCell"/>
</dbReference>
<dbReference type="EMBL" id="CAJVPJ010001793">
    <property type="protein sequence ID" value="CAG8603869.1"/>
    <property type="molecule type" value="Genomic_DNA"/>
</dbReference>
<dbReference type="InterPro" id="IPR045158">
    <property type="entry name" value="KEA4/5/6-like"/>
</dbReference>